<feature type="chain" id="PRO_5029904897" description="histidine kinase" evidence="11">
    <location>
        <begin position="20"/>
        <end position="915"/>
    </location>
</feature>
<evidence type="ECO:0000259" key="12">
    <source>
        <dbReference type="PROSITE" id="PS50109"/>
    </source>
</evidence>
<dbReference type="Pfam" id="PF00512">
    <property type="entry name" value="HisKA"/>
    <property type="match status" value="1"/>
</dbReference>
<dbReference type="InterPro" id="IPR005467">
    <property type="entry name" value="His_kinase_dom"/>
</dbReference>
<dbReference type="RefSeq" id="WP_163285789.1">
    <property type="nucleotide sequence ID" value="NZ_JAAGVY010000025.1"/>
</dbReference>
<feature type="coiled-coil region" evidence="9">
    <location>
        <begin position="367"/>
        <end position="399"/>
    </location>
</feature>
<keyword evidence="10" id="KW-1133">Transmembrane helix</keyword>
<evidence type="ECO:0000256" key="10">
    <source>
        <dbReference type="SAM" id="Phobius"/>
    </source>
</evidence>
<keyword evidence="15" id="KW-1185">Reference proteome</keyword>
<dbReference type="SMART" id="SM00448">
    <property type="entry name" value="REC"/>
    <property type="match status" value="1"/>
</dbReference>
<evidence type="ECO:0000313" key="15">
    <source>
        <dbReference type="Proteomes" id="UP000486602"/>
    </source>
</evidence>
<dbReference type="SMART" id="SM00387">
    <property type="entry name" value="HATPase_c"/>
    <property type="match status" value="1"/>
</dbReference>
<comment type="catalytic activity">
    <reaction evidence="1">
        <text>ATP + protein L-histidine = ADP + protein N-phospho-L-histidine.</text>
        <dbReference type="EC" id="2.7.13.3"/>
    </reaction>
</comment>
<evidence type="ECO:0000256" key="2">
    <source>
        <dbReference type="ARBA" id="ARBA00012438"/>
    </source>
</evidence>
<dbReference type="Gene3D" id="1.25.40.10">
    <property type="entry name" value="Tetratricopeptide repeat domain"/>
    <property type="match status" value="2"/>
</dbReference>
<dbReference type="SUPFAM" id="SSF55874">
    <property type="entry name" value="ATPase domain of HSP90 chaperone/DNA topoisomerase II/histidine kinase"/>
    <property type="match status" value="1"/>
</dbReference>
<dbReference type="GO" id="GO:0000155">
    <property type="term" value="F:phosphorelay sensor kinase activity"/>
    <property type="evidence" value="ECO:0007669"/>
    <property type="project" value="InterPro"/>
</dbReference>
<keyword evidence="3 7" id="KW-0597">Phosphoprotein</keyword>
<dbReference type="InterPro" id="IPR019734">
    <property type="entry name" value="TPR_rpt"/>
</dbReference>
<dbReference type="Gene3D" id="3.30.565.10">
    <property type="entry name" value="Histidine kinase-like ATPase, C-terminal domain"/>
    <property type="match status" value="1"/>
</dbReference>
<keyword evidence="6" id="KW-0902">Two-component regulatory system</keyword>
<dbReference type="EC" id="2.7.13.3" evidence="2"/>
<evidence type="ECO:0000256" key="11">
    <source>
        <dbReference type="SAM" id="SignalP"/>
    </source>
</evidence>
<feature type="signal peptide" evidence="11">
    <location>
        <begin position="1"/>
        <end position="19"/>
    </location>
</feature>
<gene>
    <name evidence="14" type="ORF">G3O08_12870</name>
</gene>
<accession>A0A7K3WSG2</accession>
<dbReference type="EMBL" id="JAAGVY010000025">
    <property type="protein sequence ID" value="NEN24396.1"/>
    <property type="molecule type" value="Genomic_DNA"/>
</dbReference>
<name>A0A7K3WSG2_9FLAO</name>
<dbReference type="Gene3D" id="3.40.50.2300">
    <property type="match status" value="1"/>
</dbReference>
<comment type="caution">
    <text evidence="14">The sequence shown here is derived from an EMBL/GenBank/DDBJ whole genome shotgun (WGS) entry which is preliminary data.</text>
</comment>
<keyword evidence="9" id="KW-0175">Coiled coil</keyword>
<feature type="modified residue" description="4-aspartylphosphate" evidence="7">
    <location>
        <position position="746"/>
    </location>
</feature>
<keyword evidence="10" id="KW-0812">Transmembrane</keyword>
<evidence type="ECO:0000256" key="1">
    <source>
        <dbReference type="ARBA" id="ARBA00000085"/>
    </source>
</evidence>
<feature type="transmembrane region" description="Helical" evidence="10">
    <location>
        <begin position="401"/>
        <end position="422"/>
    </location>
</feature>
<keyword evidence="8" id="KW-0802">TPR repeat</keyword>
<evidence type="ECO:0000256" key="8">
    <source>
        <dbReference type="PROSITE-ProRule" id="PRU00339"/>
    </source>
</evidence>
<reference evidence="14 15" key="1">
    <citation type="submission" date="2020-02" db="EMBL/GenBank/DDBJ databases">
        <title>Out from the shadows clarifying the taxonomy of the family Cryomorphaceae and related taxa by utilizing the GTDB taxonomic framework.</title>
        <authorList>
            <person name="Bowman J.P."/>
        </authorList>
    </citation>
    <scope>NUCLEOTIDE SEQUENCE [LARGE SCALE GENOMIC DNA]</scope>
    <source>
        <strain evidence="14 15">QSSC 1-22</strain>
    </source>
</reference>
<evidence type="ECO:0000256" key="4">
    <source>
        <dbReference type="ARBA" id="ARBA00022679"/>
    </source>
</evidence>
<dbReference type="AlphaFoldDB" id="A0A7K3WSG2"/>
<dbReference type="InterPro" id="IPR003594">
    <property type="entry name" value="HATPase_dom"/>
</dbReference>
<dbReference type="PANTHER" id="PTHR45339">
    <property type="entry name" value="HYBRID SIGNAL TRANSDUCTION HISTIDINE KINASE J"/>
    <property type="match status" value="1"/>
</dbReference>
<keyword evidence="5" id="KW-0418">Kinase</keyword>
<dbReference type="FunFam" id="1.10.287.130:FF:000001">
    <property type="entry name" value="Two-component sensor histidine kinase"/>
    <property type="match status" value="1"/>
</dbReference>
<dbReference type="InterPro" id="IPR036097">
    <property type="entry name" value="HisK_dim/P_sf"/>
</dbReference>
<evidence type="ECO:0000256" key="5">
    <source>
        <dbReference type="ARBA" id="ARBA00022777"/>
    </source>
</evidence>
<dbReference type="InterPro" id="IPR011006">
    <property type="entry name" value="CheY-like_superfamily"/>
</dbReference>
<dbReference type="FunFam" id="3.30.565.10:FF:000010">
    <property type="entry name" value="Sensor histidine kinase RcsC"/>
    <property type="match status" value="1"/>
</dbReference>
<dbReference type="CDD" id="cd17546">
    <property type="entry name" value="REC_hyHK_CKI1_RcsC-like"/>
    <property type="match status" value="1"/>
</dbReference>
<evidence type="ECO:0000256" key="3">
    <source>
        <dbReference type="ARBA" id="ARBA00022553"/>
    </source>
</evidence>
<dbReference type="CDD" id="cd00082">
    <property type="entry name" value="HisKA"/>
    <property type="match status" value="1"/>
</dbReference>
<dbReference type="InterPro" id="IPR004358">
    <property type="entry name" value="Sig_transdc_His_kin-like_C"/>
</dbReference>
<dbReference type="Proteomes" id="UP000486602">
    <property type="component" value="Unassembled WGS sequence"/>
</dbReference>
<dbReference type="PROSITE" id="PS50005">
    <property type="entry name" value="TPR"/>
    <property type="match status" value="2"/>
</dbReference>
<dbReference type="PROSITE" id="PS50293">
    <property type="entry name" value="TPR_REGION"/>
    <property type="match status" value="1"/>
</dbReference>
<dbReference type="Pfam" id="PF00072">
    <property type="entry name" value="Response_reg"/>
    <property type="match status" value="1"/>
</dbReference>
<dbReference type="SMART" id="SM00388">
    <property type="entry name" value="HisKA"/>
    <property type="match status" value="1"/>
</dbReference>
<dbReference type="InterPro" id="IPR003661">
    <property type="entry name" value="HisK_dim/P_dom"/>
</dbReference>
<dbReference type="InterPro" id="IPR011990">
    <property type="entry name" value="TPR-like_helical_dom_sf"/>
</dbReference>
<proteinExistence type="predicted"/>
<dbReference type="Pfam" id="PF13424">
    <property type="entry name" value="TPR_12"/>
    <property type="match status" value="1"/>
</dbReference>
<evidence type="ECO:0000256" key="9">
    <source>
        <dbReference type="SAM" id="Coils"/>
    </source>
</evidence>
<feature type="domain" description="Response regulatory" evidence="13">
    <location>
        <begin position="695"/>
        <end position="811"/>
    </location>
</feature>
<dbReference type="PROSITE" id="PS50110">
    <property type="entry name" value="RESPONSE_REGULATORY"/>
    <property type="match status" value="1"/>
</dbReference>
<feature type="repeat" description="TPR" evidence="8">
    <location>
        <begin position="121"/>
        <end position="154"/>
    </location>
</feature>
<organism evidence="14 15">
    <name type="scientific">Cryomorpha ignava</name>
    <dbReference type="NCBI Taxonomy" id="101383"/>
    <lineage>
        <taxon>Bacteria</taxon>
        <taxon>Pseudomonadati</taxon>
        <taxon>Bacteroidota</taxon>
        <taxon>Flavobacteriia</taxon>
        <taxon>Flavobacteriales</taxon>
        <taxon>Cryomorphaceae</taxon>
        <taxon>Cryomorpha</taxon>
    </lineage>
</organism>
<evidence type="ECO:0000259" key="13">
    <source>
        <dbReference type="PROSITE" id="PS50110"/>
    </source>
</evidence>
<dbReference type="SUPFAM" id="SSF48452">
    <property type="entry name" value="TPR-like"/>
    <property type="match status" value="2"/>
</dbReference>
<dbReference type="CDD" id="cd16922">
    <property type="entry name" value="HATPase_EvgS-ArcB-TorS-like"/>
    <property type="match status" value="1"/>
</dbReference>
<dbReference type="SUPFAM" id="SSF47384">
    <property type="entry name" value="Homodimeric domain of signal transducing histidine kinase"/>
    <property type="match status" value="1"/>
</dbReference>
<keyword evidence="10" id="KW-0472">Membrane</keyword>
<evidence type="ECO:0000256" key="7">
    <source>
        <dbReference type="PROSITE-ProRule" id="PRU00169"/>
    </source>
</evidence>
<evidence type="ECO:0000313" key="14">
    <source>
        <dbReference type="EMBL" id="NEN24396.1"/>
    </source>
</evidence>
<dbReference type="Gene3D" id="1.10.287.130">
    <property type="match status" value="1"/>
</dbReference>
<keyword evidence="11" id="KW-0732">Signal</keyword>
<feature type="repeat" description="TPR" evidence="8">
    <location>
        <begin position="161"/>
        <end position="194"/>
    </location>
</feature>
<dbReference type="PANTHER" id="PTHR45339:SF3">
    <property type="entry name" value="HISTIDINE KINASE"/>
    <property type="match status" value="1"/>
</dbReference>
<dbReference type="PRINTS" id="PR00344">
    <property type="entry name" value="BCTRLSENSOR"/>
</dbReference>
<evidence type="ECO:0000256" key="6">
    <source>
        <dbReference type="ARBA" id="ARBA00023012"/>
    </source>
</evidence>
<protein>
    <recommendedName>
        <fullName evidence="2">histidine kinase</fullName>
        <ecNumber evidence="2">2.7.13.3</ecNumber>
    </recommendedName>
</protein>
<feature type="domain" description="Histidine kinase" evidence="12">
    <location>
        <begin position="458"/>
        <end position="675"/>
    </location>
</feature>
<dbReference type="InterPro" id="IPR001789">
    <property type="entry name" value="Sig_transdc_resp-reg_receiver"/>
</dbReference>
<dbReference type="InterPro" id="IPR036890">
    <property type="entry name" value="HATPase_C_sf"/>
</dbReference>
<sequence length="915" mass="102922">MKSPFALFLIWLIPGGVFAQDASLVPQDLHEFQTLKSDSGRCVALIHACFNSSRAAPAEGVGYGKKAIVLATEGDFEKLLADAHNSIGQCYDTYGKADSAMFHFKTSLTLLEKSGYKCDIAAVYANIGTAHRRIGEYTKALKSFTKCLEIQEDCGELANRGMVLQSIGSSYNSLQNYDKAIEYFDAAIAMEEAHGIESRLGPIYQSKANSYLGLKRLDEATRLTKMAILSFAKSGNEYNLAYSFESLAHIQLEQEKLDSAIYYGTRALTIFQGMNATIDIVYEQIFISELLLKAKDYQTAKSKLLEILPITVSENLPHDRMSVMELLSKVYAEMGDYKLAYEYQFKQMALKDSLNVDEQKTEMTALVNKFETDKRDKQIALEQAQKAQIQAESDRQKQQKYFLLIGVILLSLLIMVLINRYLQKQKNARELALVNVQMGKEKARAERSERMKQEFLSNMSHEIRTPLNAINGLSHLLLDQQHDTKTQEFLQAINHSGEHLMVILNDILDVAKVEAGKLDILQNPICLTEELKMVYTIYHEKAAEKGLSLTVFVDDTIPDLLLGDAARLSQVLGNLVSNAIKFTKSGRIEVRVENSGNNTFLFSVEDSGVGISAENVKRIFESFEQVTSTNFSQVGGTGLGLTIARKLVELMGGNLHLKTEPGKGSQFYFSLKLVPDDGVSEKIPEIQEIVDKTFHIIVAEDNEYNFWVTQGVLQKHFPNAAIYRAKTGNEVLDLLDEDEYDLIIMDVQMPELDGLKTTELLRQRRIEIPVLGLTASVLKEEQEKCLTAGMNGFVQKPFKAEVITGILWQLLQPHHQPKVGIADDRSKRNDDQFLKYMPENLIKFEEGFKKKELATIKSVSHQMRPLSIDSGMKELNATLIELENANLWDAEVEREIETVITIIRAKLNQTTKNTE</sequence>
<dbReference type="SMART" id="SM00028">
    <property type="entry name" value="TPR"/>
    <property type="match status" value="5"/>
</dbReference>
<dbReference type="SUPFAM" id="SSF52172">
    <property type="entry name" value="CheY-like"/>
    <property type="match status" value="1"/>
</dbReference>
<dbReference type="PROSITE" id="PS50109">
    <property type="entry name" value="HIS_KIN"/>
    <property type="match status" value="1"/>
</dbReference>
<dbReference type="Pfam" id="PF02518">
    <property type="entry name" value="HATPase_c"/>
    <property type="match status" value="1"/>
</dbReference>
<keyword evidence="4" id="KW-0808">Transferase</keyword>